<dbReference type="InterPro" id="IPR001750">
    <property type="entry name" value="ND/Mrp_TM"/>
</dbReference>
<comment type="similarity">
    <text evidence="2">Belongs to the complex I subunit 4 family.</text>
</comment>
<feature type="transmembrane region" description="Helical" evidence="7">
    <location>
        <begin position="220"/>
        <end position="243"/>
    </location>
</feature>
<evidence type="ECO:0000256" key="7">
    <source>
        <dbReference type="SAM" id="Phobius"/>
    </source>
</evidence>
<feature type="transmembrane region" description="Helical" evidence="7">
    <location>
        <begin position="40"/>
        <end position="60"/>
    </location>
</feature>
<feature type="domain" description="NADH:quinone oxidoreductase/Mrp antiporter transmembrane" evidence="8">
    <location>
        <begin position="136"/>
        <end position="430"/>
    </location>
</feature>
<feature type="transmembrane region" description="Helical" evidence="7">
    <location>
        <begin position="287"/>
        <end position="306"/>
    </location>
</feature>
<organism evidence="9 10">
    <name type="scientific">SAR324 cluster bacterium</name>
    <dbReference type="NCBI Taxonomy" id="2024889"/>
    <lineage>
        <taxon>Bacteria</taxon>
        <taxon>Deltaproteobacteria</taxon>
        <taxon>SAR324 cluster</taxon>
    </lineage>
</organism>
<sequence>MTQIPILSVLIFSPAFAALSLYVLPFFSPSKDESGEKARYFASFASLLVFILSLFMLTSFKTDVSTMQFEEYAEWIPEFGITYSLGVDGISLFLILLTTFLMPIVLFSSHSIKAMRKGYLASMLLLQTAMTGTLVALDLFLFYVFWELMLAPMYFIIGIWGGSGRFYATLKFVLYTVFGSVLMLVAVLYVVSVYYDQNQAISFNLETLIRATHFTLKEELWLFAAFVLAFAIKIPLFPLHTWLPDAHVEAPTGGSVILAGVLLKMGLYGLIRFAWPLFPMASRICAFYIGVLAVIGVIYGALVAWAQADMKKLVAYSSVSHLGYCVLGFVAGGLSSISGSIYQMLNHGISTGALFLIVGVLYDRKHTRMISDYSGLASKVPVFAFFFLVFTLSSIALPLTNGFVGEFLILSGAFDIYPWLTGIALFGVIFSAVYMLTLYMKTMYGELNEDKNGDLKDLTRKEVFTFVPLLLLVFFSRCRR</sequence>
<feature type="transmembrane region" description="Helical" evidence="7">
    <location>
        <begin position="416"/>
        <end position="437"/>
    </location>
</feature>
<evidence type="ECO:0000256" key="3">
    <source>
        <dbReference type="ARBA" id="ARBA00022692"/>
    </source>
</evidence>
<feature type="transmembrane region" description="Helical" evidence="7">
    <location>
        <begin position="458"/>
        <end position="476"/>
    </location>
</feature>
<dbReference type="GO" id="GO:0012505">
    <property type="term" value="C:endomembrane system"/>
    <property type="evidence" value="ECO:0007669"/>
    <property type="project" value="UniProtKB-SubCell"/>
</dbReference>
<dbReference type="PANTHER" id="PTHR43507:SF1">
    <property type="entry name" value="NADH-UBIQUINONE OXIDOREDUCTASE CHAIN 4"/>
    <property type="match status" value="1"/>
</dbReference>
<dbReference type="InterPro" id="IPR003918">
    <property type="entry name" value="NADH_UbQ_OxRdtase"/>
</dbReference>
<feature type="transmembrane region" description="Helical" evidence="7">
    <location>
        <begin position="143"/>
        <end position="160"/>
    </location>
</feature>
<feature type="transmembrane region" description="Helical" evidence="7">
    <location>
        <begin position="313"/>
        <end position="335"/>
    </location>
</feature>
<dbReference type="AlphaFoldDB" id="A0A7X9IJN7"/>
<dbReference type="NCBIfam" id="TIGR01972">
    <property type="entry name" value="NDH_I_M"/>
    <property type="match status" value="1"/>
</dbReference>
<dbReference type="Pfam" id="PF00361">
    <property type="entry name" value="Proton_antipo_M"/>
    <property type="match status" value="1"/>
</dbReference>
<feature type="transmembrane region" description="Helical" evidence="7">
    <location>
        <begin position="80"/>
        <end position="107"/>
    </location>
</feature>
<feature type="transmembrane region" description="Helical" evidence="7">
    <location>
        <begin position="382"/>
        <end position="404"/>
    </location>
</feature>
<gene>
    <name evidence="9" type="ORF">GYA55_03990</name>
</gene>
<evidence type="ECO:0000256" key="1">
    <source>
        <dbReference type="ARBA" id="ARBA00004127"/>
    </source>
</evidence>
<evidence type="ECO:0000256" key="4">
    <source>
        <dbReference type="ARBA" id="ARBA00022989"/>
    </source>
</evidence>
<name>A0A7X9IJN7_9DELT</name>
<dbReference type="InterPro" id="IPR010227">
    <property type="entry name" value="NADH_Q_OxRdtase_chainM/4"/>
</dbReference>
<dbReference type="EMBL" id="JAAZON010000159">
    <property type="protein sequence ID" value="NMC62307.1"/>
    <property type="molecule type" value="Genomic_DNA"/>
</dbReference>
<dbReference type="Proteomes" id="UP000524246">
    <property type="component" value="Unassembled WGS sequence"/>
</dbReference>
<dbReference type="GO" id="GO:0042773">
    <property type="term" value="P:ATP synthesis coupled electron transport"/>
    <property type="evidence" value="ECO:0007669"/>
    <property type="project" value="InterPro"/>
</dbReference>
<keyword evidence="5 7" id="KW-0472">Membrane</keyword>
<dbReference type="PRINTS" id="PR01437">
    <property type="entry name" value="NUOXDRDTASE4"/>
</dbReference>
<evidence type="ECO:0000256" key="2">
    <source>
        <dbReference type="ARBA" id="ARBA00009025"/>
    </source>
</evidence>
<reference evidence="9 10" key="1">
    <citation type="journal article" date="2020" name="Biotechnol. Biofuels">
        <title>New insights from the biogas microbiome by comprehensive genome-resolved metagenomics of nearly 1600 species originating from multiple anaerobic digesters.</title>
        <authorList>
            <person name="Campanaro S."/>
            <person name="Treu L."/>
            <person name="Rodriguez-R L.M."/>
            <person name="Kovalovszki A."/>
            <person name="Ziels R.M."/>
            <person name="Maus I."/>
            <person name="Zhu X."/>
            <person name="Kougias P.G."/>
            <person name="Basile A."/>
            <person name="Luo G."/>
            <person name="Schluter A."/>
            <person name="Konstantinidis K.T."/>
            <person name="Angelidaki I."/>
        </authorList>
    </citation>
    <scope>NUCLEOTIDE SEQUENCE [LARGE SCALE GENOMIC DNA]</scope>
    <source>
        <strain evidence="9">AS27yjCOA_65</strain>
    </source>
</reference>
<keyword evidence="4 7" id="KW-1133">Transmembrane helix</keyword>
<dbReference type="GO" id="GO:0003954">
    <property type="term" value="F:NADH dehydrogenase activity"/>
    <property type="evidence" value="ECO:0007669"/>
    <property type="project" value="TreeGrafter"/>
</dbReference>
<protein>
    <submittedName>
        <fullName evidence="9">NADH-quinone oxidoreductase subunit M</fullName>
    </submittedName>
</protein>
<dbReference type="GO" id="GO:0048039">
    <property type="term" value="F:ubiquinone binding"/>
    <property type="evidence" value="ECO:0007669"/>
    <property type="project" value="TreeGrafter"/>
</dbReference>
<dbReference type="GO" id="GO:0015990">
    <property type="term" value="P:electron transport coupled proton transport"/>
    <property type="evidence" value="ECO:0007669"/>
    <property type="project" value="TreeGrafter"/>
</dbReference>
<comment type="subcellular location">
    <subcellularLocation>
        <location evidence="1">Endomembrane system</location>
        <topology evidence="1">Multi-pass membrane protein</topology>
    </subcellularLocation>
    <subcellularLocation>
        <location evidence="6">Membrane</location>
        <topology evidence="6">Multi-pass membrane protein</topology>
    </subcellularLocation>
</comment>
<feature type="transmembrane region" description="Helical" evidence="7">
    <location>
        <begin position="172"/>
        <end position="195"/>
    </location>
</feature>
<proteinExistence type="inferred from homology"/>
<keyword evidence="3 6" id="KW-0812">Transmembrane</keyword>
<evidence type="ECO:0000313" key="10">
    <source>
        <dbReference type="Proteomes" id="UP000524246"/>
    </source>
</evidence>
<evidence type="ECO:0000256" key="5">
    <source>
        <dbReference type="ARBA" id="ARBA00023136"/>
    </source>
</evidence>
<evidence type="ECO:0000256" key="6">
    <source>
        <dbReference type="RuleBase" id="RU000320"/>
    </source>
</evidence>
<dbReference type="GO" id="GO:0016020">
    <property type="term" value="C:membrane"/>
    <property type="evidence" value="ECO:0007669"/>
    <property type="project" value="UniProtKB-SubCell"/>
</dbReference>
<feature type="transmembrane region" description="Helical" evidence="7">
    <location>
        <begin position="255"/>
        <end position="275"/>
    </location>
</feature>
<feature type="transmembrane region" description="Helical" evidence="7">
    <location>
        <begin position="341"/>
        <end position="362"/>
    </location>
</feature>
<evidence type="ECO:0000259" key="8">
    <source>
        <dbReference type="Pfam" id="PF00361"/>
    </source>
</evidence>
<dbReference type="GO" id="GO:0008137">
    <property type="term" value="F:NADH dehydrogenase (ubiquinone) activity"/>
    <property type="evidence" value="ECO:0007669"/>
    <property type="project" value="InterPro"/>
</dbReference>
<evidence type="ECO:0000313" key="9">
    <source>
        <dbReference type="EMBL" id="NMC62307.1"/>
    </source>
</evidence>
<accession>A0A7X9IJN7</accession>
<comment type="caution">
    <text evidence="9">The sequence shown here is derived from an EMBL/GenBank/DDBJ whole genome shotgun (WGS) entry which is preliminary data.</text>
</comment>
<dbReference type="PANTHER" id="PTHR43507">
    <property type="entry name" value="NADH-UBIQUINONE OXIDOREDUCTASE CHAIN 4"/>
    <property type="match status" value="1"/>
</dbReference>
<feature type="transmembrane region" description="Helical" evidence="7">
    <location>
        <begin position="6"/>
        <end position="28"/>
    </location>
</feature>